<organism evidence="1 2">
    <name type="scientific">Flavobacterium azizsancarii</name>
    <dbReference type="NCBI Taxonomy" id="2961580"/>
    <lineage>
        <taxon>Bacteria</taxon>
        <taxon>Pseudomonadati</taxon>
        <taxon>Bacteroidota</taxon>
        <taxon>Flavobacteriia</taxon>
        <taxon>Flavobacteriales</taxon>
        <taxon>Flavobacteriaceae</taxon>
        <taxon>Flavobacterium</taxon>
    </lineage>
</organism>
<proteinExistence type="predicted"/>
<evidence type="ECO:0000313" key="2">
    <source>
        <dbReference type="Proteomes" id="UP001212170"/>
    </source>
</evidence>
<dbReference type="EMBL" id="JAMZNK010000005">
    <property type="protein sequence ID" value="MDA6068952.1"/>
    <property type="molecule type" value="Genomic_DNA"/>
</dbReference>
<name>A0ABT4W8Y5_9FLAO</name>
<gene>
    <name evidence="1" type="ORF">NJT12_04885</name>
</gene>
<evidence type="ECO:0000313" key="1">
    <source>
        <dbReference type="EMBL" id="MDA6068952.1"/>
    </source>
</evidence>
<comment type="caution">
    <text evidence="1">The sequence shown here is derived from an EMBL/GenBank/DDBJ whole genome shotgun (WGS) entry which is preliminary data.</text>
</comment>
<reference evidence="1 2" key="1">
    <citation type="journal article" date="2023" name="Chemosphere">
        <title>Whole genome analysis of Flavobacterium aziz-sancarii sp. nov., isolated from Ardley Island (Antarctica), revealed a rich resistome and bioremediation potential.</title>
        <authorList>
            <person name="Otur C."/>
            <person name="Okay S."/>
            <person name="Kurt-Kizildogan A."/>
        </authorList>
    </citation>
    <scope>NUCLEOTIDE SEQUENCE [LARGE SCALE GENOMIC DNA]</scope>
    <source>
        <strain evidence="1 2">AC</strain>
    </source>
</reference>
<sequence>MKDNMNEDKFTENIDVLIESIKHEGLDRVTIEIIVRYLKIALNNNIDRDVVSNQIDRILNEI</sequence>
<dbReference type="RefSeq" id="WP_271334786.1">
    <property type="nucleotide sequence ID" value="NZ_JAMZNK010000005.1"/>
</dbReference>
<protein>
    <submittedName>
        <fullName evidence="1">Uncharacterized protein</fullName>
    </submittedName>
</protein>
<dbReference type="Proteomes" id="UP001212170">
    <property type="component" value="Unassembled WGS sequence"/>
</dbReference>
<accession>A0ABT4W8Y5</accession>
<keyword evidence="2" id="KW-1185">Reference proteome</keyword>